<sequence>MLIIFSMDVTIALKNLLNRLKDLLVLLISSENVNTTLKVLIDFFDIHFLELQEKALNDLCESKLFFCHLLKYVEKNIKTSEDFINIENLICDYHNILVYIVNSDSTFKNRFENFYFSKPIFIDENNYKIIDGIEIYFEHKPNLKCVKGYYGENDFIILEKDVHYFISEFNNLYCPSDILRKLNLKEIELVSFNVKIMVRFNVYDYINV</sequence>
<keyword evidence="2" id="KW-1185">Reference proteome</keyword>
<dbReference type="Proteomes" id="UP000016927">
    <property type="component" value="Unassembled WGS sequence"/>
</dbReference>
<accession>R0ML58</accession>
<organism evidence="1 2">
    <name type="scientific">Nosema bombycis (strain CQ1 / CVCC 102059)</name>
    <name type="common">Microsporidian parasite</name>
    <name type="synonym">Pebrine of silkworm</name>
    <dbReference type="NCBI Taxonomy" id="578461"/>
    <lineage>
        <taxon>Eukaryota</taxon>
        <taxon>Fungi</taxon>
        <taxon>Fungi incertae sedis</taxon>
        <taxon>Microsporidia</taxon>
        <taxon>Nosematidae</taxon>
        <taxon>Nosema</taxon>
    </lineage>
</organism>
<protein>
    <submittedName>
        <fullName evidence="1">Uncharacterized protein</fullName>
    </submittedName>
</protein>
<dbReference type="AlphaFoldDB" id="R0ML58"/>
<dbReference type="VEuPathDB" id="MicrosporidiaDB:NBO_11g0027"/>
<proteinExistence type="predicted"/>
<name>R0ML58_NOSB1</name>
<reference evidence="1 2" key="1">
    <citation type="journal article" date="2013" name="BMC Genomics">
        <title>Comparative genomics of parasitic silkworm microsporidia reveal an association between genome expansion and host adaptation.</title>
        <authorList>
            <person name="Pan G."/>
            <person name="Xu J."/>
            <person name="Li T."/>
            <person name="Xia Q."/>
            <person name="Liu S.L."/>
            <person name="Zhang G."/>
            <person name="Li S."/>
            <person name="Li C."/>
            <person name="Liu H."/>
            <person name="Yang L."/>
            <person name="Liu T."/>
            <person name="Zhang X."/>
            <person name="Wu Z."/>
            <person name="Fan W."/>
            <person name="Dang X."/>
            <person name="Xiang H."/>
            <person name="Tao M."/>
            <person name="Li Y."/>
            <person name="Hu J."/>
            <person name="Li Z."/>
            <person name="Lin L."/>
            <person name="Luo J."/>
            <person name="Geng L."/>
            <person name="Wang L."/>
            <person name="Long M."/>
            <person name="Wan Y."/>
            <person name="He N."/>
            <person name="Zhang Z."/>
            <person name="Lu C."/>
            <person name="Keeling P.J."/>
            <person name="Wang J."/>
            <person name="Xiang Z."/>
            <person name="Zhou Z."/>
        </authorList>
    </citation>
    <scope>NUCLEOTIDE SEQUENCE [LARGE SCALE GENOMIC DNA]</scope>
    <source>
        <strain evidence="2">CQ1 / CVCC 102059</strain>
    </source>
</reference>
<dbReference type="HOGENOM" id="CLU_1321226_0_0_1"/>
<gene>
    <name evidence="1" type="ORF">NBO_11g0027</name>
</gene>
<evidence type="ECO:0000313" key="1">
    <source>
        <dbReference type="EMBL" id="EOB14955.1"/>
    </source>
</evidence>
<dbReference type="EMBL" id="KB908919">
    <property type="protein sequence ID" value="EOB14955.1"/>
    <property type="molecule type" value="Genomic_DNA"/>
</dbReference>
<evidence type="ECO:0000313" key="2">
    <source>
        <dbReference type="Proteomes" id="UP000016927"/>
    </source>
</evidence>